<dbReference type="InterPro" id="IPR010209">
    <property type="entry name" value="Ion_transpt_RnfG/RsxG"/>
</dbReference>
<evidence type="ECO:0000256" key="3">
    <source>
        <dbReference type="ARBA" id="ARBA00022630"/>
    </source>
</evidence>
<keyword evidence="6" id="KW-0812">Transmembrane</keyword>
<evidence type="ECO:0000313" key="8">
    <source>
        <dbReference type="EMBL" id="EKC68519.1"/>
    </source>
</evidence>
<dbReference type="InterPro" id="IPR007329">
    <property type="entry name" value="FMN-bd"/>
</dbReference>
<keyword evidence="1" id="KW-0813">Transport</keyword>
<feature type="transmembrane region" description="Helical" evidence="6">
    <location>
        <begin position="12"/>
        <end position="34"/>
    </location>
</feature>
<keyword evidence="6" id="KW-1133">Transmembrane helix</keyword>
<evidence type="ECO:0000259" key="7">
    <source>
        <dbReference type="Pfam" id="PF04205"/>
    </source>
</evidence>
<keyword evidence="3" id="KW-0285">Flavoprotein</keyword>
<evidence type="ECO:0000256" key="1">
    <source>
        <dbReference type="ARBA" id="ARBA00022448"/>
    </source>
</evidence>
<keyword evidence="2" id="KW-0597">Phosphoprotein</keyword>
<evidence type="ECO:0000256" key="4">
    <source>
        <dbReference type="ARBA" id="ARBA00022643"/>
    </source>
</evidence>
<organism evidence="8">
    <name type="scientific">human gut metagenome</name>
    <dbReference type="NCBI Taxonomy" id="408170"/>
    <lineage>
        <taxon>unclassified sequences</taxon>
        <taxon>metagenomes</taxon>
        <taxon>organismal metagenomes</taxon>
    </lineage>
</organism>
<protein>
    <submittedName>
        <fullName evidence="8">Electron transport complex, RnfABCDGE type, G subunit</fullName>
    </submittedName>
</protein>
<dbReference type="AlphaFoldDB" id="K1TLQ4"/>
<gene>
    <name evidence="8" type="ORF">OBE_04889</name>
</gene>
<accession>K1TLQ4</accession>
<dbReference type="PANTHER" id="PTHR36118:SF1">
    <property type="entry name" value="ION-TRANSLOCATING OXIDOREDUCTASE COMPLEX SUBUNIT G"/>
    <property type="match status" value="1"/>
</dbReference>
<sequence>MKKKFTAKDILIPTVSLFVICLVVTALLAVTNMLTAPQIQKLSKETEDKTKAEVLASADKFSDALTVSADGKDYTYYEGTASGDTIGYVFKTSAKGYGGDIDLMVGIDTSGKVTGVSILSISETAGLGMNAKNESFINQYTGKSGT</sequence>
<dbReference type="PANTHER" id="PTHR36118">
    <property type="entry name" value="ION-TRANSLOCATING OXIDOREDUCTASE COMPLEX SUBUNIT G"/>
    <property type="match status" value="1"/>
</dbReference>
<feature type="domain" description="FMN-binding" evidence="7">
    <location>
        <begin position="96"/>
        <end position="135"/>
    </location>
</feature>
<reference evidence="8" key="1">
    <citation type="journal article" date="2013" name="Environ. Microbiol.">
        <title>Microbiota from the distal guts of lean and obese adolescents exhibit partial functional redundancy besides clear differences in community structure.</title>
        <authorList>
            <person name="Ferrer M."/>
            <person name="Ruiz A."/>
            <person name="Lanza F."/>
            <person name="Haange S.B."/>
            <person name="Oberbach A."/>
            <person name="Till H."/>
            <person name="Bargiela R."/>
            <person name="Campoy C."/>
            <person name="Segura M.T."/>
            <person name="Richter M."/>
            <person name="von Bergen M."/>
            <person name="Seifert J."/>
            <person name="Suarez A."/>
        </authorList>
    </citation>
    <scope>NUCLEOTIDE SEQUENCE</scope>
</reference>
<feature type="non-terminal residue" evidence="8">
    <location>
        <position position="146"/>
    </location>
</feature>
<dbReference type="GO" id="GO:0005886">
    <property type="term" value="C:plasma membrane"/>
    <property type="evidence" value="ECO:0007669"/>
    <property type="project" value="InterPro"/>
</dbReference>
<dbReference type="GO" id="GO:0010181">
    <property type="term" value="F:FMN binding"/>
    <property type="evidence" value="ECO:0007669"/>
    <property type="project" value="InterPro"/>
</dbReference>
<name>K1TLQ4_9ZZZZ</name>
<evidence type="ECO:0000256" key="6">
    <source>
        <dbReference type="SAM" id="Phobius"/>
    </source>
</evidence>
<keyword evidence="4" id="KW-0288">FMN</keyword>
<comment type="caution">
    <text evidence="8">The sequence shown here is derived from an EMBL/GenBank/DDBJ whole genome shotgun (WGS) entry which is preliminary data.</text>
</comment>
<keyword evidence="6" id="KW-0472">Membrane</keyword>
<dbReference type="Pfam" id="PF04205">
    <property type="entry name" value="FMN_bind"/>
    <property type="match status" value="1"/>
</dbReference>
<dbReference type="GO" id="GO:0009055">
    <property type="term" value="F:electron transfer activity"/>
    <property type="evidence" value="ECO:0007669"/>
    <property type="project" value="InterPro"/>
</dbReference>
<dbReference type="EMBL" id="AJWZ01003330">
    <property type="protein sequence ID" value="EKC68519.1"/>
    <property type="molecule type" value="Genomic_DNA"/>
</dbReference>
<dbReference type="GO" id="GO:0022900">
    <property type="term" value="P:electron transport chain"/>
    <property type="evidence" value="ECO:0007669"/>
    <property type="project" value="InterPro"/>
</dbReference>
<proteinExistence type="predicted"/>
<keyword evidence="5" id="KW-0249">Electron transport</keyword>
<evidence type="ECO:0000256" key="5">
    <source>
        <dbReference type="ARBA" id="ARBA00022982"/>
    </source>
</evidence>
<evidence type="ECO:0000256" key="2">
    <source>
        <dbReference type="ARBA" id="ARBA00022553"/>
    </source>
</evidence>